<dbReference type="PANTHER" id="PTHR10270">
    <property type="entry name" value="SOX TRANSCRIPTION FACTOR"/>
    <property type="match status" value="1"/>
</dbReference>
<organism evidence="7 8">
    <name type="scientific">Staphylotrichum tortipilum</name>
    <dbReference type="NCBI Taxonomy" id="2831512"/>
    <lineage>
        <taxon>Eukaryota</taxon>
        <taxon>Fungi</taxon>
        <taxon>Dikarya</taxon>
        <taxon>Ascomycota</taxon>
        <taxon>Pezizomycotina</taxon>
        <taxon>Sordariomycetes</taxon>
        <taxon>Sordariomycetidae</taxon>
        <taxon>Sordariales</taxon>
        <taxon>Chaetomiaceae</taxon>
        <taxon>Staphylotrichum</taxon>
    </lineage>
</organism>
<dbReference type="GO" id="GO:0005634">
    <property type="term" value="C:nucleus"/>
    <property type="evidence" value="ECO:0007669"/>
    <property type="project" value="UniProtKB-UniRule"/>
</dbReference>
<feature type="region of interest" description="Disordered" evidence="5">
    <location>
        <begin position="196"/>
        <end position="523"/>
    </location>
</feature>
<evidence type="ECO:0000313" key="7">
    <source>
        <dbReference type="EMBL" id="KAK3902739.1"/>
    </source>
</evidence>
<dbReference type="EMBL" id="MU855490">
    <property type="protein sequence ID" value="KAK3902739.1"/>
    <property type="molecule type" value="Genomic_DNA"/>
</dbReference>
<keyword evidence="2 4" id="KW-0238">DNA-binding</keyword>
<evidence type="ECO:0000256" key="1">
    <source>
        <dbReference type="ARBA" id="ARBA00023015"/>
    </source>
</evidence>
<feature type="compositionally biased region" description="Low complexity" evidence="5">
    <location>
        <begin position="498"/>
        <end position="508"/>
    </location>
</feature>
<proteinExistence type="predicted"/>
<feature type="compositionally biased region" description="Basic residues" evidence="5">
    <location>
        <begin position="484"/>
        <end position="497"/>
    </location>
</feature>
<feature type="compositionally biased region" description="Low complexity" evidence="5">
    <location>
        <begin position="263"/>
        <end position="277"/>
    </location>
</feature>
<feature type="compositionally biased region" description="Pro residues" evidence="5">
    <location>
        <begin position="370"/>
        <end position="382"/>
    </location>
</feature>
<feature type="region of interest" description="Disordered" evidence="5">
    <location>
        <begin position="640"/>
        <end position="716"/>
    </location>
</feature>
<reference evidence="7" key="2">
    <citation type="submission" date="2023-05" db="EMBL/GenBank/DDBJ databases">
        <authorList>
            <consortium name="Lawrence Berkeley National Laboratory"/>
            <person name="Steindorff A."/>
            <person name="Hensen N."/>
            <person name="Bonometti L."/>
            <person name="Westerberg I."/>
            <person name="Brannstrom I.O."/>
            <person name="Guillou S."/>
            <person name="Cros-Aarteil S."/>
            <person name="Calhoun S."/>
            <person name="Haridas S."/>
            <person name="Kuo A."/>
            <person name="Mondo S."/>
            <person name="Pangilinan J."/>
            <person name="Riley R."/>
            <person name="Labutti K."/>
            <person name="Andreopoulos B."/>
            <person name="Lipzen A."/>
            <person name="Chen C."/>
            <person name="Yanf M."/>
            <person name="Daum C."/>
            <person name="Ng V."/>
            <person name="Clum A."/>
            <person name="Ohm R."/>
            <person name="Martin F."/>
            <person name="Silar P."/>
            <person name="Natvig D."/>
            <person name="Lalanne C."/>
            <person name="Gautier V."/>
            <person name="Ament-Velasquez S.L."/>
            <person name="Kruys A."/>
            <person name="Hutchinson M.I."/>
            <person name="Powell A.J."/>
            <person name="Barry K."/>
            <person name="Miller A.N."/>
            <person name="Grigoriev I.V."/>
            <person name="Debuchy R."/>
            <person name="Gladieux P."/>
            <person name="Thoren M.H."/>
            <person name="Johannesson H."/>
        </authorList>
    </citation>
    <scope>NUCLEOTIDE SEQUENCE</scope>
    <source>
        <strain evidence="7">CBS 103.79</strain>
    </source>
</reference>
<evidence type="ECO:0000256" key="3">
    <source>
        <dbReference type="ARBA" id="ARBA00023163"/>
    </source>
</evidence>
<feature type="compositionally biased region" description="Low complexity" evidence="5">
    <location>
        <begin position="38"/>
        <end position="61"/>
    </location>
</feature>
<name>A0AAN6MLC5_9PEZI</name>
<feature type="compositionally biased region" description="Low complexity" evidence="5">
    <location>
        <begin position="651"/>
        <end position="673"/>
    </location>
</feature>
<feature type="compositionally biased region" description="Low complexity" evidence="5">
    <location>
        <begin position="1"/>
        <end position="18"/>
    </location>
</feature>
<dbReference type="GO" id="GO:0000978">
    <property type="term" value="F:RNA polymerase II cis-regulatory region sequence-specific DNA binding"/>
    <property type="evidence" value="ECO:0007669"/>
    <property type="project" value="TreeGrafter"/>
</dbReference>
<feature type="compositionally biased region" description="Low complexity" evidence="5">
    <location>
        <begin position="74"/>
        <end position="84"/>
    </location>
</feature>
<dbReference type="Proteomes" id="UP001303889">
    <property type="component" value="Unassembled WGS sequence"/>
</dbReference>
<feature type="domain" description="HMG box" evidence="6">
    <location>
        <begin position="140"/>
        <end position="208"/>
    </location>
</feature>
<dbReference type="GO" id="GO:0001228">
    <property type="term" value="F:DNA-binding transcription activator activity, RNA polymerase II-specific"/>
    <property type="evidence" value="ECO:0007669"/>
    <property type="project" value="TreeGrafter"/>
</dbReference>
<evidence type="ECO:0000256" key="4">
    <source>
        <dbReference type="PROSITE-ProRule" id="PRU00267"/>
    </source>
</evidence>
<dbReference type="SMART" id="SM00398">
    <property type="entry name" value="HMG"/>
    <property type="match status" value="1"/>
</dbReference>
<feature type="compositionally biased region" description="Pro residues" evidence="5">
    <location>
        <begin position="62"/>
        <end position="73"/>
    </location>
</feature>
<gene>
    <name evidence="7" type="ORF">C8A05DRAFT_33548</name>
</gene>
<feature type="DNA-binding region" description="HMG box" evidence="4">
    <location>
        <begin position="140"/>
        <end position="208"/>
    </location>
</feature>
<reference evidence="7" key="1">
    <citation type="journal article" date="2023" name="Mol. Phylogenet. Evol.">
        <title>Genome-scale phylogeny and comparative genomics of the fungal order Sordariales.</title>
        <authorList>
            <person name="Hensen N."/>
            <person name="Bonometti L."/>
            <person name="Westerberg I."/>
            <person name="Brannstrom I.O."/>
            <person name="Guillou S."/>
            <person name="Cros-Aarteil S."/>
            <person name="Calhoun S."/>
            <person name="Haridas S."/>
            <person name="Kuo A."/>
            <person name="Mondo S."/>
            <person name="Pangilinan J."/>
            <person name="Riley R."/>
            <person name="LaButti K."/>
            <person name="Andreopoulos B."/>
            <person name="Lipzen A."/>
            <person name="Chen C."/>
            <person name="Yan M."/>
            <person name="Daum C."/>
            <person name="Ng V."/>
            <person name="Clum A."/>
            <person name="Steindorff A."/>
            <person name="Ohm R.A."/>
            <person name="Martin F."/>
            <person name="Silar P."/>
            <person name="Natvig D.O."/>
            <person name="Lalanne C."/>
            <person name="Gautier V."/>
            <person name="Ament-Velasquez S.L."/>
            <person name="Kruys A."/>
            <person name="Hutchinson M.I."/>
            <person name="Powell A.J."/>
            <person name="Barry K."/>
            <person name="Miller A.N."/>
            <person name="Grigoriev I.V."/>
            <person name="Debuchy R."/>
            <person name="Gladieux P."/>
            <person name="Hiltunen Thoren M."/>
            <person name="Johannesson H."/>
        </authorList>
    </citation>
    <scope>NUCLEOTIDE SEQUENCE</scope>
    <source>
        <strain evidence="7">CBS 103.79</strain>
    </source>
</reference>
<dbReference type="InterPro" id="IPR050140">
    <property type="entry name" value="SRY-related_HMG-box_TF-like"/>
</dbReference>
<protein>
    <submittedName>
        <fullName evidence="7">HMG box protein</fullName>
    </submittedName>
</protein>
<dbReference type="Gene3D" id="1.10.30.10">
    <property type="entry name" value="High mobility group box domain"/>
    <property type="match status" value="1"/>
</dbReference>
<feature type="compositionally biased region" description="Polar residues" evidence="5">
    <location>
        <begin position="453"/>
        <end position="476"/>
    </location>
</feature>
<dbReference type="InterPro" id="IPR036910">
    <property type="entry name" value="HMG_box_dom_sf"/>
</dbReference>
<feature type="compositionally biased region" description="Basic and acidic residues" evidence="5">
    <location>
        <begin position="19"/>
        <end position="29"/>
    </location>
</feature>
<dbReference type="SUPFAM" id="SSF47095">
    <property type="entry name" value="HMG-box"/>
    <property type="match status" value="1"/>
</dbReference>
<evidence type="ECO:0000313" key="8">
    <source>
        <dbReference type="Proteomes" id="UP001303889"/>
    </source>
</evidence>
<keyword evidence="3" id="KW-0804">Transcription</keyword>
<dbReference type="GO" id="GO:0000122">
    <property type="term" value="P:negative regulation of transcription by RNA polymerase II"/>
    <property type="evidence" value="ECO:0007669"/>
    <property type="project" value="TreeGrafter"/>
</dbReference>
<comment type="caution">
    <text evidence="7">The sequence shown here is derived from an EMBL/GenBank/DDBJ whole genome shotgun (WGS) entry which is preliminary data.</text>
</comment>
<feature type="compositionally biased region" description="Low complexity" evidence="5">
    <location>
        <begin position="695"/>
        <end position="714"/>
    </location>
</feature>
<evidence type="ECO:0000259" key="6">
    <source>
        <dbReference type="PROSITE" id="PS50118"/>
    </source>
</evidence>
<evidence type="ECO:0000256" key="5">
    <source>
        <dbReference type="SAM" id="MobiDB-lite"/>
    </source>
</evidence>
<dbReference type="AlphaFoldDB" id="A0AAN6MLC5"/>
<dbReference type="InterPro" id="IPR009071">
    <property type="entry name" value="HMG_box_dom"/>
</dbReference>
<keyword evidence="1" id="KW-0805">Transcription regulation</keyword>
<dbReference type="FunFam" id="1.10.30.10:FF:000041">
    <property type="entry name" value="HMG box family protein"/>
    <property type="match status" value="1"/>
</dbReference>
<dbReference type="PANTHER" id="PTHR10270:SF320">
    <property type="entry name" value="BOX TRANSCRIPTIONAL REGULATOR, PUTATIVE (AFU_ORTHOLOGUE AFUA_4G10820)-RELATED"/>
    <property type="match status" value="1"/>
</dbReference>
<sequence>MAMAARPVGVSGASSAAAAREEAPAKPRVSETSPTSAGATPLSSASSVSSSSSSSATTTVPAGPPSPTSPPPVAAAAAAAGSSESPRRPITKKRAASINTEEANRPKIEHLNLTTPGTASPRPFDTSNAFICLCTPPPKVPRPRNAFILYRQHHQSEVVQQNPGLANPDISKIIGEKWREEPEECKNLWKQLAEEEKQRHQRQYPDYRYQPRRGNKAGGSTTTGSGSSHSARPAAPGEDPHRCAKCGGRYIATPRTPSTPFMTPTSASSSKPSSSAPYGPPFPSRADMTGRYGPGGRPVHWGSASSSASSSGLHDIREDYDMPPLEAKRRRVTTSASSVPGGGGGSYHNFHALPSPPPTASSFPHHHPHPQPTPASCAPPPTGSLAMRTDPGPMMPPPRRPPHSLPTGHYPVPVPHRFARGGAPTQAGGGTGSASDFDESLRLPPLQTRHLDTTNLPPATTPSDPGTAATTGSGLVNPTPTIPWHHHHHGPPNHHSSHPPTSAASSSSIKIKRDRDSTSTQRDLAAAAAKSVEAMVMSISPLSKLRVLERISPRLGGCAQRGPVVAVEGADARAVKAVGGVIERALRGAVGTRGWEVRCWEGDNLGESMVGDGSVGAGDGFTGCLRAITEWHGRSAEITQFVTGGGGGGRLSTSSASSSGTTTTTTPSTTSTSDPNATDSEAPPTPRARHPLPTHPASTTTTTTTTQPEQNTPSPTLPIALLPAGFSLTLADRFACAVPISDAYAPVDHWQWMATLWRGIVAPDLVVYVTGPAGGGKVGEEGGVGGMGGGQAQVEVCDAGLMVVRVPASAETIESAASSAASAASFPGVVEDEKMERRLGFEVVEWVRGGGWVGLRRGNPSSVGLMES</sequence>
<keyword evidence="8" id="KW-1185">Reference proteome</keyword>
<feature type="region of interest" description="Disordered" evidence="5">
    <location>
        <begin position="1"/>
        <end position="122"/>
    </location>
</feature>
<dbReference type="PROSITE" id="PS50118">
    <property type="entry name" value="HMG_BOX_2"/>
    <property type="match status" value="1"/>
</dbReference>
<dbReference type="GO" id="GO:0030154">
    <property type="term" value="P:cell differentiation"/>
    <property type="evidence" value="ECO:0007669"/>
    <property type="project" value="TreeGrafter"/>
</dbReference>
<dbReference type="CDD" id="cd01389">
    <property type="entry name" value="HMG-box_ROX1-like"/>
    <property type="match status" value="1"/>
</dbReference>
<accession>A0AAN6MLC5</accession>
<feature type="compositionally biased region" description="Low complexity" evidence="5">
    <location>
        <begin position="218"/>
        <end position="228"/>
    </location>
</feature>
<evidence type="ECO:0000256" key="2">
    <source>
        <dbReference type="ARBA" id="ARBA00023125"/>
    </source>
</evidence>
<keyword evidence="4" id="KW-0539">Nucleus</keyword>
<dbReference type="Pfam" id="PF00505">
    <property type="entry name" value="HMG_box"/>
    <property type="match status" value="1"/>
</dbReference>